<organism evidence="1 2">
    <name type="scientific">Actinoplanes lutulentus</name>
    <dbReference type="NCBI Taxonomy" id="1287878"/>
    <lineage>
        <taxon>Bacteria</taxon>
        <taxon>Bacillati</taxon>
        <taxon>Actinomycetota</taxon>
        <taxon>Actinomycetes</taxon>
        <taxon>Micromonosporales</taxon>
        <taxon>Micromonosporaceae</taxon>
        <taxon>Actinoplanes</taxon>
    </lineage>
</organism>
<accession>A0A327ZQY1</accession>
<dbReference type="SUPFAM" id="SSF48371">
    <property type="entry name" value="ARM repeat"/>
    <property type="match status" value="1"/>
</dbReference>
<sequence length="651" mass="70878">MIYGMAALAGLHDIDWSSLEQGSAVPRLLSGLAGGDPATLRDLYRLAPDGEDVRHWVVSALPFLLDLVTDPAQPLRGEILRLVGDLAGADRTWQMAGRTLSAKRLLAERGGLSDLLVDEDPVVREAAAYTVRAVYRLITNPTGDLWERFAEEPDPGVRLMLLRTSVITGAVGGGYELTKVWLASVADTDDDLRVRISALTEMMALYNPPPFDTGRARETLLAAYREGLNREPEPVGDIAGPLLAGARMATRQWTPGYHQVVGAVRAGYRDDVTAHLELLHEMLDMDAWDARQDALHEARSLVQRLRGPYGQLVDRAADLLFDKDAQVRAAALRLLQGIGEVARPAADAVWETLSGAKPYIHQGELIPALDVLARLGDPRVLPILERLLDDAPHTRDLHRYIAGYGVRARGLGRTLRRVLRSVKQDWSTEIYRAGLLDALIAAVPQEAADYLVAEPLDVTGLGRLTSTGRASLSRAAEIRTLLSSEEPALALTAARAIWFVAGDAEAAATVYDRYLVGSPHAVAAIDGLAELNSRALGRAGVLNRLVKSRSTRGDVTAAAAGALWRITGNPSSARKLGSVWEASPYLRPRIARLWVETGMLAYGSRFAKAELAIPLRHNLSNLGQGFDEVNEDEKLLADCRKIVTEKPRWAI</sequence>
<dbReference type="EMBL" id="QLMJ01000001">
    <property type="protein sequence ID" value="RAK43408.1"/>
    <property type="molecule type" value="Genomic_DNA"/>
</dbReference>
<evidence type="ECO:0000313" key="2">
    <source>
        <dbReference type="Proteomes" id="UP000249341"/>
    </source>
</evidence>
<evidence type="ECO:0000313" key="1">
    <source>
        <dbReference type="EMBL" id="RAK43408.1"/>
    </source>
</evidence>
<gene>
    <name evidence="1" type="ORF">B0I29_101538</name>
</gene>
<dbReference type="InterPro" id="IPR016024">
    <property type="entry name" value="ARM-type_fold"/>
</dbReference>
<keyword evidence="2" id="KW-1185">Reference proteome</keyword>
<evidence type="ECO:0008006" key="3">
    <source>
        <dbReference type="Google" id="ProtNLM"/>
    </source>
</evidence>
<dbReference type="AlphaFoldDB" id="A0A327ZQY1"/>
<protein>
    <recommendedName>
        <fullName evidence="3">HEAT repeat protein</fullName>
    </recommendedName>
</protein>
<reference evidence="1 2" key="1">
    <citation type="submission" date="2018-06" db="EMBL/GenBank/DDBJ databases">
        <title>Genomic Encyclopedia of Type Strains, Phase III (KMG-III): the genomes of soil and plant-associated and newly described type strains.</title>
        <authorList>
            <person name="Whitman W."/>
        </authorList>
    </citation>
    <scope>NUCLEOTIDE SEQUENCE [LARGE SCALE GENOMIC DNA]</scope>
    <source>
        <strain evidence="1 2">CGMCC 4.7090</strain>
    </source>
</reference>
<proteinExistence type="predicted"/>
<comment type="caution">
    <text evidence="1">The sequence shown here is derived from an EMBL/GenBank/DDBJ whole genome shotgun (WGS) entry which is preliminary data.</text>
</comment>
<dbReference type="Proteomes" id="UP000249341">
    <property type="component" value="Unassembled WGS sequence"/>
</dbReference>
<name>A0A327ZQY1_9ACTN</name>
<dbReference type="Gene3D" id="1.25.10.10">
    <property type="entry name" value="Leucine-rich Repeat Variant"/>
    <property type="match status" value="3"/>
</dbReference>
<dbReference type="InterPro" id="IPR011989">
    <property type="entry name" value="ARM-like"/>
</dbReference>